<dbReference type="Proteomes" id="UP001141552">
    <property type="component" value="Unassembled WGS sequence"/>
</dbReference>
<proteinExistence type="predicted"/>
<evidence type="ECO:0000313" key="3">
    <source>
        <dbReference type="Proteomes" id="UP001141552"/>
    </source>
</evidence>
<name>A0A9Q0FD48_9ROSI</name>
<feature type="transmembrane region" description="Helical" evidence="1">
    <location>
        <begin position="41"/>
        <end position="63"/>
    </location>
</feature>
<accession>A0A9Q0FD48</accession>
<keyword evidence="1" id="KW-1133">Transmembrane helix</keyword>
<comment type="caution">
    <text evidence="2">The sequence shown here is derived from an EMBL/GenBank/DDBJ whole genome shotgun (WGS) entry which is preliminary data.</text>
</comment>
<dbReference type="AlphaFoldDB" id="A0A9Q0FD48"/>
<reference evidence="2" key="2">
    <citation type="journal article" date="2023" name="Plants (Basel)">
        <title>Annotation of the Turnera subulata (Passifloraceae) Draft Genome Reveals the S-Locus Evolved after the Divergence of Turneroideae from Passifloroideae in a Stepwise Manner.</title>
        <authorList>
            <person name="Henning P.M."/>
            <person name="Roalson E.H."/>
            <person name="Mir W."/>
            <person name="McCubbin A.G."/>
            <person name="Shore J.S."/>
        </authorList>
    </citation>
    <scope>NUCLEOTIDE SEQUENCE</scope>
    <source>
        <strain evidence="2">F60SS</strain>
    </source>
</reference>
<evidence type="ECO:0000313" key="2">
    <source>
        <dbReference type="EMBL" id="KAJ4829300.1"/>
    </source>
</evidence>
<dbReference type="EMBL" id="JAKUCV010005927">
    <property type="protein sequence ID" value="KAJ4829300.1"/>
    <property type="molecule type" value="Genomic_DNA"/>
</dbReference>
<reference evidence="2" key="1">
    <citation type="submission" date="2022-02" db="EMBL/GenBank/DDBJ databases">
        <authorList>
            <person name="Henning P.M."/>
            <person name="McCubbin A.G."/>
            <person name="Shore J.S."/>
        </authorList>
    </citation>
    <scope>NUCLEOTIDE SEQUENCE</scope>
    <source>
        <strain evidence="2">F60SS</strain>
        <tissue evidence="2">Leaves</tissue>
    </source>
</reference>
<gene>
    <name evidence="2" type="ORF">Tsubulata_000997</name>
</gene>
<keyword evidence="1" id="KW-0472">Membrane</keyword>
<sequence>MFRRRSTLRSIAFLGLVGLSGGGSGEVGFGRLLGWDSAGGVLRGHLAIQGAMGFGFLLVLVLIEEEEEEEEVVKGFLREWSVGFLGVEEEKREALLAPHVCGNSWKKDSGLRRPGGWLS</sequence>
<keyword evidence="1" id="KW-0812">Transmembrane</keyword>
<evidence type="ECO:0000256" key="1">
    <source>
        <dbReference type="SAM" id="Phobius"/>
    </source>
</evidence>
<keyword evidence="3" id="KW-1185">Reference proteome</keyword>
<organism evidence="2 3">
    <name type="scientific">Turnera subulata</name>
    <dbReference type="NCBI Taxonomy" id="218843"/>
    <lineage>
        <taxon>Eukaryota</taxon>
        <taxon>Viridiplantae</taxon>
        <taxon>Streptophyta</taxon>
        <taxon>Embryophyta</taxon>
        <taxon>Tracheophyta</taxon>
        <taxon>Spermatophyta</taxon>
        <taxon>Magnoliopsida</taxon>
        <taxon>eudicotyledons</taxon>
        <taxon>Gunneridae</taxon>
        <taxon>Pentapetalae</taxon>
        <taxon>rosids</taxon>
        <taxon>fabids</taxon>
        <taxon>Malpighiales</taxon>
        <taxon>Passifloraceae</taxon>
        <taxon>Turnera</taxon>
    </lineage>
</organism>
<protein>
    <submittedName>
        <fullName evidence="2">Uncharacterized protein</fullName>
    </submittedName>
</protein>